<dbReference type="EMBL" id="MHVH01000006">
    <property type="protein sequence ID" value="OHA90051.1"/>
    <property type="molecule type" value="Genomic_DNA"/>
</dbReference>
<dbReference type="AlphaFoldDB" id="A0A1G2T0B0"/>
<proteinExistence type="predicted"/>
<organism evidence="3 4">
    <name type="scientific">Candidatus Zambryskibacteria bacterium RIFCSPHIGHO2_01_FULL_46_25</name>
    <dbReference type="NCBI Taxonomy" id="1802738"/>
    <lineage>
        <taxon>Bacteria</taxon>
        <taxon>Candidatus Zambryskiibacteriota</taxon>
    </lineage>
</organism>
<gene>
    <name evidence="3" type="ORF">A2838_00225</name>
</gene>
<keyword evidence="2" id="KW-0812">Transmembrane</keyword>
<evidence type="ECO:0000313" key="4">
    <source>
        <dbReference type="Proteomes" id="UP000178107"/>
    </source>
</evidence>
<reference evidence="3 4" key="1">
    <citation type="journal article" date="2016" name="Nat. Commun.">
        <title>Thousands of microbial genomes shed light on interconnected biogeochemical processes in an aquifer system.</title>
        <authorList>
            <person name="Anantharaman K."/>
            <person name="Brown C.T."/>
            <person name="Hug L.A."/>
            <person name="Sharon I."/>
            <person name="Castelle C.J."/>
            <person name="Probst A.J."/>
            <person name="Thomas B.C."/>
            <person name="Singh A."/>
            <person name="Wilkins M.J."/>
            <person name="Karaoz U."/>
            <person name="Brodie E.L."/>
            <person name="Williams K.H."/>
            <person name="Hubbard S.S."/>
            <person name="Banfield J.F."/>
        </authorList>
    </citation>
    <scope>NUCLEOTIDE SEQUENCE [LARGE SCALE GENOMIC DNA]</scope>
</reference>
<evidence type="ECO:0000256" key="1">
    <source>
        <dbReference type="SAM" id="MobiDB-lite"/>
    </source>
</evidence>
<evidence type="ECO:0000313" key="3">
    <source>
        <dbReference type="EMBL" id="OHA90051.1"/>
    </source>
</evidence>
<keyword evidence="2" id="KW-1133">Transmembrane helix</keyword>
<feature type="transmembrane region" description="Helical" evidence="2">
    <location>
        <begin position="69"/>
        <end position="96"/>
    </location>
</feature>
<sequence>MPEQNKERGLKNHTIALMVCTALFFDVLQWLLAFVFMDWLVSIFAFLTFFVWFKLYGMKFMTPKRLATMGGAFIIEIVPILAALPAWTGAVVVLILDYKAKKILGATAQPIQQKGPPLPKRPARPTMEHIRTLNTLKPQLYGNTPAPTAPIDNTQVKQPVEPLKSVDSLEKPRS</sequence>
<dbReference type="Proteomes" id="UP000178107">
    <property type="component" value="Unassembled WGS sequence"/>
</dbReference>
<feature type="compositionally biased region" description="Polar residues" evidence="1">
    <location>
        <begin position="135"/>
        <end position="157"/>
    </location>
</feature>
<feature type="transmembrane region" description="Helical" evidence="2">
    <location>
        <begin position="12"/>
        <end position="33"/>
    </location>
</feature>
<feature type="region of interest" description="Disordered" evidence="1">
    <location>
        <begin position="135"/>
        <end position="174"/>
    </location>
</feature>
<keyword evidence="2" id="KW-0472">Membrane</keyword>
<name>A0A1G2T0B0_9BACT</name>
<protein>
    <submittedName>
        <fullName evidence="3">Uncharacterized protein</fullName>
    </submittedName>
</protein>
<comment type="caution">
    <text evidence="3">The sequence shown here is derived from an EMBL/GenBank/DDBJ whole genome shotgun (WGS) entry which is preliminary data.</text>
</comment>
<feature type="transmembrane region" description="Helical" evidence="2">
    <location>
        <begin position="39"/>
        <end position="57"/>
    </location>
</feature>
<accession>A0A1G2T0B0</accession>
<evidence type="ECO:0000256" key="2">
    <source>
        <dbReference type="SAM" id="Phobius"/>
    </source>
</evidence>